<name>S3D9X8_GLAL2</name>
<proteinExistence type="inferred from homology"/>
<dbReference type="Pfam" id="PF00106">
    <property type="entry name" value="adh_short"/>
    <property type="match status" value="1"/>
</dbReference>
<dbReference type="HOGENOM" id="CLU_010194_9_1_1"/>
<dbReference type="PRINTS" id="PR00081">
    <property type="entry name" value="GDHRDH"/>
</dbReference>
<keyword evidence="3" id="KW-1185">Reference proteome</keyword>
<dbReference type="OrthoDB" id="9876299at2759"/>
<organism evidence="2 3">
    <name type="scientific">Glarea lozoyensis (strain ATCC 20868 / MF5171)</name>
    <dbReference type="NCBI Taxonomy" id="1116229"/>
    <lineage>
        <taxon>Eukaryota</taxon>
        <taxon>Fungi</taxon>
        <taxon>Dikarya</taxon>
        <taxon>Ascomycota</taxon>
        <taxon>Pezizomycotina</taxon>
        <taxon>Leotiomycetes</taxon>
        <taxon>Helotiales</taxon>
        <taxon>Helotiaceae</taxon>
        <taxon>Glarea</taxon>
    </lineage>
</organism>
<sequence>MANTTYLITGGNRGIGRGLAAALLTRPSTTVIVSVRNPQDSSSLSLRDLPAGPSSSLIIIPIDFNVNESVAAGIAELKSKHNITSLDVVIANAAIGTTFPKVIDAKVEDMIPHYQVNVVGVVALFQAVFPYLEKAKEPKFVTIGSSAGFIADMIPFPNAVYGTTKAAVHFITKHIHQEHDNIIAFPIDPGWVQTDMGNGGAVIYGLEKADIDVNTSVTGLTKVIDAATRETHSGRMWIYTGEEHSW</sequence>
<dbReference type="Proteomes" id="UP000016922">
    <property type="component" value="Unassembled WGS sequence"/>
</dbReference>
<dbReference type="Gene3D" id="3.40.50.720">
    <property type="entry name" value="NAD(P)-binding Rossmann-like Domain"/>
    <property type="match status" value="1"/>
</dbReference>
<evidence type="ECO:0000313" key="3">
    <source>
        <dbReference type="Proteomes" id="UP000016922"/>
    </source>
</evidence>
<dbReference type="PANTHER" id="PTHR43544">
    <property type="entry name" value="SHORT-CHAIN DEHYDROGENASE/REDUCTASE"/>
    <property type="match status" value="1"/>
</dbReference>
<dbReference type="KEGG" id="glz:GLAREA_10254"/>
<reference evidence="2 3" key="1">
    <citation type="journal article" date="2013" name="BMC Genomics">
        <title>Genomics-driven discovery of the pneumocandin biosynthetic gene cluster in the fungus Glarea lozoyensis.</title>
        <authorList>
            <person name="Chen L."/>
            <person name="Yue Q."/>
            <person name="Zhang X."/>
            <person name="Xiang M."/>
            <person name="Wang C."/>
            <person name="Li S."/>
            <person name="Che Y."/>
            <person name="Ortiz-Lopez F.J."/>
            <person name="Bills G.F."/>
            <person name="Liu X."/>
            <person name="An Z."/>
        </authorList>
    </citation>
    <scope>NUCLEOTIDE SEQUENCE [LARGE SCALE GENOMIC DNA]</scope>
    <source>
        <strain evidence="3">ATCC 20868 / MF5171</strain>
    </source>
</reference>
<dbReference type="InterPro" id="IPR036291">
    <property type="entry name" value="NAD(P)-bd_dom_sf"/>
</dbReference>
<dbReference type="GO" id="GO:0005737">
    <property type="term" value="C:cytoplasm"/>
    <property type="evidence" value="ECO:0007669"/>
    <property type="project" value="TreeGrafter"/>
</dbReference>
<dbReference type="InterPro" id="IPR002347">
    <property type="entry name" value="SDR_fam"/>
</dbReference>
<dbReference type="GeneID" id="19469301"/>
<dbReference type="InterPro" id="IPR051468">
    <property type="entry name" value="Fungal_SecMetab_SDRs"/>
</dbReference>
<protein>
    <submittedName>
        <fullName evidence="2">NAD(P)-binding Rossmann-fold containing protein</fullName>
    </submittedName>
</protein>
<dbReference type="PANTHER" id="PTHR43544:SF26">
    <property type="entry name" value="SHORT CHAIN DEHYDROGENASE_REDUCTASE FAMILY OXIDOREDUCTASE (JCVI)"/>
    <property type="match status" value="1"/>
</dbReference>
<evidence type="ECO:0000313" key="2">
    <source>
        <dbReference type="EMBL" id="EPE34560.1"/>
    </source>
</evidence>
<gene>
    <name evidence="2" type="ORF">GLAREA_10254</name>
</gene>
<dbReference type="EMBL" id="KE145356">
    <property type="protein sequence ID" value="EPE34560.1"/>
    <property type="molecule type" value="Genomic_DNA"/>
</dbReference>
<dbReference type="SUPFAM" id="SSF51735">
    <property type="entry name" value="NAD(P)-binding Rossmann-fold domains"/>
    <property type="match status" value="1"/>
</dbReference>
<dbReference type="GO" id="GO:0016491">
    <property type="term" value="F:oxidoreductase activity"/>
    <property type="evidence" value="ECO:0007669"/>
    <property type="project" value="TreeGrafter"/>
</dbReference>
<dbReference type="eggNOG" id="KOG1611">
    <property type="taxonomic scope" value="Eukaryota"/>
</dbReference>
<dbReference type="OMA" id="MANTTYL"/>
<comment type="similarity">
    <text evidence="1">Belongs to the short-chain dehydrogenases/reductases (SDR) family.</text>
</comment>
<dbReference type="RefSeq" id="XP_008078495.1">
    <property type="nucleotide sequence ID" value="XM_008080304.1"/>
</dbReference>
<dbReference type="AlphaFoldDB" id="S3D9X8"/>
<dbReference type="CDD" id="cd05325">
    <property type="entry name" value="carb_red_sniffer_like_SDR_c"/>
    <property type="match status" value="1"/>
</dbReference>
<accession>S3D9X8</accession>
<evidence type="ECO:0000256" key="1">
    <source>
        <dbReference type="ARBA" id="ARBA00006484"/>
    </source>
</evidence>